<feature type="region of interest" description="Disordered" evidence="1">
    <location>
        <begin position="75"/>
        <end position="98"/>
    </location>
</feature>
<feature type="region of interest" description="Disordered" evidence="1">
    <location>
        <begin position="217"/>
        <end position="238"/>
    </location>
</feature>
<evidence type="ECO:0000313" key="3">
    <source>
        <dbReference type="Proteomes" id="UP000325440"/>
    </source>
</evidence>
<dbReference type="AlphaFoldDB" id="A0A5E4MTN0"/>
<proteinExistence type="predicted"/>
<dbReference type="Proteomes" id="UP000325440">
    <property type="component" value="Unassembled WGS sequence"/>
</dbReference>
<organism evidence="2 3">
    <name type="scientific">Cinara cedri</name>
    <dbReference type="NCBI Taxonomy" id="506608"/>
    <lineage>
        <taxon>Eukaryota</taxon>
        <taxon>Metazoa</taxon>
        <taxon>Ecdysozoa</taxon>
        <taxon>Arthropoda</taxon>
        <taxon>Hexapoda</taxon>
        <taxon>Insecta</taxon>
        <taxon>Pterygota</taxon>
        <taxon>Neoptera</taxon>
        <taxon>Paraneoptera</taxon>
        <taxon>Hemiptera</taxon>
        <taxon>Sternorrhyncha</taxon>
        <taxon>Aphidomorpha</taxon>
        <taxon>Aphidoidea</taxon>
        <taxon>Aphididae</taxon>
        <taxon>Lachninae</taxon>
        <taxon>Cinara</taxon>
    </lineage>
</organism>
<feature type="compositionally biased region" description="Basic residues" evidence="1">
    <location>
        <begin position="221"/>
        <end position="238"/>
    </location>
</feature>
<protein>
    <submittedName>
        <fullName evidence="2">Uncharacterized protein</fullName>
    </submittedName>
</protein>
<gene>
    <name evidence="2" type="ORF">CINCED_3A023409</name>
</gene>
<evidence type="ECO:0000256" key="1">
    <source>
        <dbReference type="SAM" id="MobiDB-lite"/>
    </source>
</evidence>
<sequence length="344" mass="37760">MNSALFVDKQTVSTKLSRTLLNIVPGYRSHGDSDFVYAQYDVVLSLQSVSVEAAAGCVRCNRHCRLGQWDASGTTAPGLVSHTRTQKPAAPGGGGGGVGGGGGPVTFIPSPAGIYTVCVLVHGYRQASSDNNRDLVRTATRTASPTRRPKFKQWACARASVATARDGAGKRTLSTFRAPYNIRRIPWLPVCVCRVSVRASIASLSVLFPPSVRLPGDSTRARARTHRTHTHKRSRTHAHHPAYCQNALAGGTVRPCRFYCLPRRFRVSRGFVRIISIRAATRDGRRRAGRLTSRERDAADKPNPFTVVVFCARSTRQCREMMMTLSAEDYRRVQNRRLSSTSCC</sequence>
<accession>A0A5E4MTN0</accession>
<keyword evidence="3" id="KW-1185">Reference proteome</keyword>
<name>A0A5E4MTN0_9HEMI</name>
<reference evidence="2 3" key="1">
    <citation type="submission" date="2019-08" db="EMBL/GenBank/DDBJ databases">
        <authorList>
            <person name="Alioto T."/>
            <person name="Alioto T."/>
            <person name="Gomez Garrido J."/>
        </authorList>
    </citation>
    <scope>NUCLEOTIDE SEQUENCE [LARGE SCALE GENOMIC DNA]</scope>
</reference>
<dbReference type="EMBL" id="CABPRJ010001011">
    <property type="protein sequence ID" value="VVC34747.1"/>
    <property type="molecule type" value="Genomic_DNA"/>
</dbReference>
<evidence type="ECO:0000313" key="2">
    <source>
        <dbReference type="EMBL" id="VVC34747.1"/>
    </source>
</evidence>